<dbReference type="OrthoDB" id="10616372at2759"/>
<feature type="region of interest" description="Disordered" evidence="1">
    <location>
        <begin position="64"/>
        <end position="85"/>
    </location>
</feature>
<dbReference type="AlphaFoldDB" id="A4RWP2"/>
<sequence>MAVVAAGGAPRDDTALLARSDDARDDDARATRARATSATFRSVGGLVLLTLGCYAMVLDGARERGDGAPARSARTSSARSPLTSLGVGASEARGTMELVDSFRARAIGNAIRSELEGRPQRVYDIGGENGTEFLEDVMEYVKDDEAGVMRVAHLGGGRDDDGDVGGTEKLLRSLRRARAALKERQEADTAAVGHRKMMMRGKSKADRPVKERSSTTQATRHVKEKGPTPGGTPKKSRHEHLQRVEAMWRDDLISNADFIADYGDHVFQNGQGDSRATREIGVASSLSSKASLEGLNILRRRYYSNSSEDAATPLLGGQRSCKILYFYHIPRTGGGTLLTFFSRLGVDVQRFERSKYAKEGSDLAQLQALDEDEHWKRVTDRVLNPGNHVIAHHVGRSGLLGMEERLASLRKRAKLRRCELKSFTVMREPLLRDMSDVVARNASEPLASNAQARFLLANAGTKDATSILPARLTSETASLPDVFSTTADLLLRNFDWFFTLEHPKAVVHAVTAFFSVPSEATTASLEASMRHVSDYSRAEAAAVDAVVRAHADAQEADWLDRKLYAWARARETTDISLDSDDSTTRERSIPDVRGFLQSFFL</sequence>
<proteinExistence type="predicted"/>
<dbReference type="Proteomes" id="UP000001568">
    <property type="component" value="Chromosome 4"/>
</dbReference>
<dbReference type="RefSeq" id="XP_001417614.1">
    <property type="nucleotide sequence ID" value="XM_001417577.1"/>
</dbReference>
<feature type="region of interest" description="Disordered" evidence="1">
    <location>
        <begin position="198"/>
        <end position="240"/>
    </location>
</feature>
<evidence type="ECO:0000256" key="1">
    <source>
        <dbReference type="SAM" id="MobiDB-lite"/>
    </source>
</evidence>
<reference evidence="2 3" key="1">
    <citation type="journal article" date="2007" name="Proc. Natl. Acad. Sci. U.S.A.">
        <title>The tiny eukaryote Ostreococcus provides genomic insights into the paradox of plankton speciation.</title>
        <authorList>
            <person name="Palenik B."/>
            <person name="Grimwood J."/>
            <person name="Aerts A."/>
            <person name="Rouze P."/>
            <person name="Salamov A."/>
            <person name="Putnam N."/>
            <person name="Dupont C."/>
            <person name="Jorgensen R."/>
            <person name="Derelle E."/>
            <person name="Rombauts S."/>
            <person name="Zhou K."/>
            <person name="Otillar R."/>
            <person name="Merchant S.S."/>
            <person name="Podell S."/>
            <person name="Gaasterland T."/>
            <person name="Napoli C."/>
            <person name="Gendler K."/>
            <person name="Manuell A."/>
            <person name="Tai V."/>
            <person name="Vallon O."/>
            <person name="Piganeau G."/>
            <person name="Jancek S."/>
            <person name="Heijde M."/>
            <person name="Jabbari K."/>
            <person name="Bowler C."/>
            <person name="Lohr M."/>
            <person name="Robbens S."/>
            <person name="Werner G."/>
            <person name="Dubchak I."/>
            <person name="Pazour G.J."/>
            <person name="Ren Q."/>
            <person name="Paulsen I."/>
            <person name="Delwiche C."/>
            <person name="Schmutz J."/>
            <person name="Rokhsar D."/>
            <person name="Van de Peer Y."/>
            <person name="Moreau H."/>
            <person name="Grigoriev I.V."/>
        </authorList>
    </citation>
    <scope>NUCLEOTIDE SEQUENCE [LARGE SCALE GENOMIC DNA]</scope>
    <source>
        <strain evidence="2 3">CCE9901</strain>
    </source>
</reference>
<keyword evidence="3" id="KW-1185">Reference proteome</keyword>
<dbReference type="HOGENOM" id="CLU_454480_0_0_1"/>
<protein>
    <recommendedName>
        <fullName evidence="4">Sulfotransferase</fullName>
    </recommendedName>
</protein>
<evidence type="ECO:0008006" key="4">
    <source>
        <dbReference type="Google" id="ProtNLM"/>
    </source>
</evidence>
<gene>
    <name evidence="2" type="ORF">OSTLU_24470</name>
</gene>
<feature type="compositionally biased region" description="Basic and acidic residues" evidence="1">
    <location>
        <begin position="203"/>
        <end position="213"/>
    </location>
</feature>
<dbReference type="Gramene" id="ABO95907">
    <property type="protein sequence ID" value="ABO95907"/>
    <property type="gene ID" value="OSTLU_24470"/>
</dbReference>
<feature type="compositionally biased region" description="Low complexity" evidence="1">
    <location>
        <begin position="68"/>
        <end position="85"/>
    </location>
</feature>
<evidence type="ECO:0000313" key="3">
    <source>
        <dbReference type="Proteomes" id="UP000001568"/>
    </source>
</evidence>
<accession>A4RWP2</accession>
<evidence type="ECO:0000313" key="2">
    <source>
        <dbReference type="EMBL" id="ABO95907.1"/>
    </source>
</evidence>
<organism evidence="2 3">
    <name type="scientific">Ostreococcus lucimarinus (strain CCE9901)</name>
    <dbReference type="NCBI Taxonomy" id="436017"/>
    <lineage>
        <taxon>Eukaryota</taxon>
        <taxon>Viridiplantae</taxon>
        <taxon>Chlorophyta</taxon>
        <taxon>Mamiellophyceae</taxon>
        <taxon>Mamiellales</taxon>
        <taxon>Bathycoccaceae</taxon>
        <taxon>Ostreococcus</taxon>
    </lineage>
</organism>
<dbReference type="KEGG" id="olu:OSTLU_24470"/>
<name>A4RWP2_OSTLU</name>
<dbReference type="EMBL" id="CP000584">
    <property type="protein sequence ID" value="ABO95907.1"/>
    <property type="molecule type" value="Genomic_DNA"/>
</dbReference>
<dbReference type="GeneID" id="5001555"/>